<comment type="similarity">
    <text evidence="1">Belongs to the aldehyde dehydrogenase family.</text>
</comment>
<keyword evidence="2" id="KW-0560">Oxidoreductase</keyword>
<dbReference type="Proteomes" id="UP000185999">
    <property type="component" value="Unassembled WGS sequence"/>
</dbReference>
<dbReference type="Gene3D" id="3.40.605.10">
    <property type="entry name" value="Aldehyde Dehydrogenase, Chain A, domain 1"/>
    <property type="match status" value="1"/>
</dbReference>
<dbReference type="GO" id="GO:0008911">
    <property type="term" value="F:lactaldehyde dehydrogenase (NAD+) activity"/>
    <property type="evidence" value="ECO:0007669"/>
    <property type="project" value="TreeGrafter"/>
</dbReference>
<dbReference type="STRING" id="619304.SAMN05421760_103293"/>
<evidence type="ECO:0000313" key="5">
    <source>
        <dbReference type="Proteomes" id="UP000185999"/>
    </source>
</evidence>
<feature type="domain" description="Aldehyde dehydrogenase" evidence="3">
    <location>
        <begin position="19"/>
        <end position="79"/>
    </location>
</feature>
<reference evidence="5" key="1">
    <citation type="submission" date="2017-01" db="EMBL/GenBank/DDBJ databases">
        <authorList>
            <person name="Varghese N."/>
            <person name="Submissions S."/>
        </authorList>
    </citation>
    <scope>NUCLEOTIDE SEQUENCE [LARGE SCALE GENOMIC DNA]</scope>
    <source>
        <strain evidence="5">DSM 22306</strain>
    </source>
</reference>
<dbReference type="PANTHER" id="PTHR42991:SF1">
    <property type="entry name" value="ALDEHYDE DEHYDROGENASE"/>
    <property type="match status" value="1"/>
</dbReference>
<evidence type="ECO:0000259" key="3">
    <source>
        <dbReference type="Pfam" id="PF00171"/>
    </source>
</evidence>
<organism evidence="4 5">
    <name type="scientific">Neptunomonas antarctica</name>
    <dbReference type="NCBI Taxonomy" id="619304"/>
    <lineage>
        <taxon>Bacteria</taxon>
        <taxon>Pseudomonadati</taxon>
        <taxon>Pseudomonadota</taxon>
        <taxon>Gammaproteobacteria</taxon>
        <taxon>Oceanospirillales</taxon>
        <taxon>Oceanospirillaceae</taxon>
        <taxon>Neptunomonas</taxon>
    </lineage>
</organism>
<evidence type="ECO:0000256" key="2">
    <source>
        <dbReference type="ARBA" id="ARBA00023002"/>
    </source>
</evidence>
<keyword evidence="5" id="KW-1185">Reference proteome</keyword>
<proteinExistence type="inferred from homology"/>
<evidence type="ECO:0000313" key="4">
    <source>
        <dbReference type="EMBL" id="SIS69796.1"/>
    </source>
</evidence>
<protein>
    <submittedName>
        <fullName evidence="4">Aldehyde dehydrogenase family protein</fullName>
    </submittedName>
</protein>
<dbReference type="InterPro" id="IPR016162">
    <property type="entry name" value="Ald_DH_N"/>
</dbReference>
<dbReference type="InterPro" id="IPR016161">
    <property type="entry name" value="Ald_DH/histidinol_DH"/>
</dbReference>
<dbReference type="InterPro" id="IPR015590">
    <property type="entry name" value="Aldehyde_DH_dom"/>
</dbReference>
<dbReference type="AlphaFoldDB" id="A0A1N7L7K7"/>
<dbReference type="InterPro" id="IPR051020">
    <property type="entry name" value="ALDH-related_metabolic_enz"/>
</dbReference>
<dbReference type="EMBL" id="FTOE01000003">
    <property type="protein sequence ID" value="SIS69796.1"/>
    <property type="molecule type" value="Genomic_DNA"/>
</dbReference>
<dbReference type="RefSeq" id="WP_054340629.1">
    <property type="nucleotide sequence ID" value="NZ_FTOE01000003.1"/>
</dbReference>
<dbReference type="Pfam" id="PF00171">
    <property type="entry name" value="Aldedh"/>
    <property type="match status" value="1"/>
</dbReference>
<name>A0A1N7L7K7_9GAMM</name>
<evidence type="ECO:0000256" key="1">
    <source>
        <dbReference type="ARBA" id="ARBA00009986"/>
    </source>
</evidence>
<dbReference type="PANTHER" id="PTHR42991">
    <property type="entry name" value="ALDEHYDE DEHYDROGENASE"/>
    <property type="match status" value="1"/>
</dbReference>
<dbReference type="SUPFAM" id="SSF53720">
    <property type="entry name" value="ALDH-like"/>
    <property type="match status" value="1"/>
</dbReference>
<sequence length="81" mass="9170">MMLSSYPFYLANKPVHANKELAVLNKYSNEVATYVAIASTQDIDKAIGAADNAKHAIRALPAYKRQTILQHCITRFKKRFE</sequence>
<accession>A0A1N7L7K7</accession>
<gene>
    <name evidence="4" type="ORF">SAMN05421760_103293</name>
</gene>